<name>A0A0C9T192_PLICR</name>
<feature type="region of interest" description="Disordered" evidence="2">
    <location>
        <begin position="238"/>
        <end position="339"/>
    </location>
</feature>
<feature type="region of interest" description="Disordered" evidence="2">
    <location>
        <begin position="421"/>
        <end position="450"/>
    </location>
</feature>
<evidence type="ECO:0000256" key="2">
    <source>
        <dbReference type="SAM" id="MobiDB-lite"/>
    </source>
</evidence>
<keyword evidence="4" id="KW-1185">Reference proteome</keyword>
<feature type="compositionally biased region" description="Low complexity" evidence="2">
    <location>
        <begin position="53"/>
        <end position="71"/>
    </location>
</feature>
<dbReference type="Proteomes" id="UP000053263">
    <property type="component" value="Unassembled WGS sequence"/>
</dbReference>
<organism evidence="3 4">
    <name type="scientific">Plicaturopsis crispa FD-325 SS-3</name>
    <dbReference type="NCBI Taxonomy" id="944288"/>
    <lineage>
        <taxon>Eukaryota</taxon>
        <taxon>Fungi</taxon>
        <taxon>Dikarya</taxon>
        <taxon>Basidiomycota</taxon>
        <taxon>Agaricomycotina</taxon>
        <taxon>Agaricomycetes</taxon>
        <taxon>Agaricomycetidae</taxon>
        <taxon>Amylocorticiales</taxon>
        <taxon>Amylocorticiaceae</taxon>
        <taxon>Plicatura</taxon>
        <taxon>Plicaturopsis crispa</taxon>
    </lineage>
</organism>
<evidence type="ECO:0000256" key="1">
    <source>
        <dbReference type="SAM" id="Coils"/>
    </source>
</evidence>
<gene>
    <name evidence="3" type="ORF">PLICRDRAFT_180865</name>
</gene>
<feature type="compositionally biased region" description="Low complexity" evidence="2">
    <location>
        <begin position="252"/>
        <end position="262"/>
    </location>
</feature>
<feature type="coiled-coil region" evidence="1">
    <location>
        <begin position="568"/>
        <end position="595"/>
    </location>
</feature>
<reference evidence="3 4" key="1">
    <citation type="submission" date="2014-06" db="EMBL/GenBank/DDBJ databases">
        <title>Evolutionary Origins and Diversification of the Mycorrhizal Mutualists.</title>
        <authorList>
            <consortium name="DOE Joint Genome Institute"/>
            <consortium name="Mycorrhizal Genomics Consortium"/>
            <person name="Kohler A."/>
            <person name="Kuo A."/>
            <person name="Nagy L.G."/>
            <person name="Floudas D."/>
            <person name="Copeland A."/>
            <person name="Barry K.W."/>
            <person name="Cichocki N."/>
            <person name="Veneault-Fourrey C."/>
            <person name="LaButti K."/>
            <person name="Lindquist E.A."/>
            <person name="Lipzen A."/>
            <person name="Lundell T."/>
            <person name="Morin E."/>
            <person name="Murat C."/>
            <person name="Riley R."/>
            <person name="Ohm R."/>
            <person name="Sun H."/>
            <person name="Tunlid A."/>
            <person name="Henrissat B."/>
            <person name="Grigoriev I.V."/>
            <person name="Hibbett D.S."/>
            <person name="Martin F."/>
        </authorList>
    </citation>
    <scope>NUCLEOTIDE SEQUENCE [LARGE SCALE GENOMIC DNA]</scope>
    <source>
        <strain evidence="3 4">FD-325 SS-3</strain>
    </source>
</reference>
<accession>A0A0C9T192</accession>
<proteinExistence type="predicted"/>
<dbReference type="EMBL" id="KN832593">
    <property type="protein sequence ID" value="KII82949.1"/>
    <property type="molecule type" value="Genomic_DNA"/>
</dbReference>
<feature type="compositionally biased region" description="Basic and acidic residues" evidence="2">
    <location>
        <begin position="441"/>
        <end position="450"/>
    </location>
</feature>
<keyword evidence="1" id="KW-0175">Coiled coil</keyword>
<protein>
    <submittedName>
        <fullName evidence="3">Uncharacterized protein</fullName>
    </submittedName>
</protein>
<feature type="region of interest" description="Disordered" evidence="2">
    <location>
        <begin position="50"/>
        <end position="73"/>
    </location>
</feature>
<dbReference type="AlphaFoldDB" id="A0A0C9T192"/>
<evidence type="ECO:0000313" key="3">
    <source>
        <dbReference type="EMBL" id="KII82949.1"/>
    </source>
</evidence>
<evidence type="ECO:0000313" key="4">
    <source>
        <dbReference type="Proteomes" id="UP000053263"/>
    </source>
</evidence>
<sequence>MFPLPAGSALEREFNLAEAFEESPSVQLDRLIAQVELTNRQDPRRHWIQHQRSMASSSAASSSSSATTLSAVPGAPGAQAWAATDFETFKLNKLVSKSASSEQDGTIDDSIPSALREAFRRAVGTGTTEGAERYNTGAGKLVGCARCDDTGKTCVIKRSQAKCETCRKDKQGCSRIQSYHEYRARAAMDSDAAFAAVGGSSAFDRFVSDFYGQKNASAHSRPKGKTSTLVLETQVDDAEGSAAGLSNPPRSPRSVASAAPKAPSKRKSRSASSHAQGVQSDGEIGQDNDAEDLPAPSDEGEAPVKRPRRRSPEEVSLLLDNEGGRTKRASRHGRADATKALAEAAKVRVELADLRKQYNLLAAKFLTAQDEVGRARASEKDALRSRDSLRKELGLLTDNTGRIAEEEGATMAHPEGRMTELEAPPLSAPSTGLSDPGGATVREEHRECERQRQDLEARLMGALKEVEDRTRELTISQERCRAALRDQDVLPHNRDALLQAQAASSAGPWIPNPEGCEQTGAQDLDGGRLQPAREDALREAERRAYGGLLGVLSLELCNVRLGEDAALNALEQADIEKAAAELRRANRALAASQDRLHREVESRVSFGLLTQDFTATIGAQMNQ</sequence>
<dbReference type="HOGENOM" id="CLU_429004_0_0_1"/>